<accession>A0ABX2THS7</accession>
<gene>
    <name evidence="6" type="ORF">HND93_28755</name>
</gene>
<dbReference type="Gene3D" id="3.20.20.60">
    <property type="entry name" value="Phosphoenolpyruvate-binding domains"/>
    <property type="match status" value="1"/>
</dbReference>
<proteinExistence type="inferred from homology"/>
<dbReference type="GO" id="GO:0016829">
    <property type="term" value="F:lyase activity"/>
    <property type="evidence" value="ECO:0007669"/>
    <property type="project" value="UniProtKB-KW"/>
</dbReference>
<name>A0ABX2THS7_9PROT</name>
<dbReference type="SUPFAM" id="SSF51621">
    <property type="entry name" value="Phosphoenolpyruvate/pyruvate domain"/>
    <property type="match status" value="1"/>
</dbReference>
<dbReference type="PIRSF" id="PIRSF015582">
    <property type="entry name" value="Cit_lyase_B"/>
    <property type="match status" value="1"/>
</dbReference>
<dbReference type="InterPro" id="IPR005000">
    <property type="entry name" value="Aldolase/citrate-lyase_domain"/>
</dbReference>
<dbReference type="InterPro" id="IPR015813">
    <property type="entry name" value="Pyrv/PenolPyrv_kinase-like_dom"/>
</dbReference>
<sequence length="299" mass="31659">MAQPNGAPTDGVRPLRRSYLFVPGSRPDRFAKAMEAGSDAVIIDLEDAVAPGEKDRARTAVRDFLRQRAPGGPELFVRVNAVRSRTGLADLLALTEGAASLGCAGFLLPKADAASDLRLAAGLLDEQGLAGELGALIESAEGLENVMEIAAGSGPRLSFLMFGGADLSAELRVNLAWEPLVHARARIVHAAARFALDAVDMPWIFLDDEEGYRQELVRSVALGFTARAAIHPKQVAAIHESLMPPAEAVARAERVLAAFEAAGGGVCTLDGKLVEKPVVLTCRRILAIARRSQGGEGRR</sequence>
<evidence type="ECO:0000256" key="1">
    <source>
        <dbReference type="ARBA" id="ARBA00001946"/>
    </source>
</evidence>
<evidence type="ECO:0000313" key="6">
    <source>
        <dbReference type="EMBL" id="NYZ23709.1"/>
    </source>
</evidence>
<dbReference type="EMBL" id="JABFDB010000031">
    <property type="protein sequence ID" value="NYZ23709.1"/>
    <property type="molecule type" value="Genomic_DNA"/>
</dbReference>
<comment type="cofactor">
    <cofactor evidence="1">
        <name>Mg(2+)</name>
        <dbReference type="ChEBI" id="CHEBI:18420"/>
    </cofactor>
</comment>
<dbReference type="InterPro" id="IPR040442">
    <property type="entry name" value="Pyrv_kinase-like_dom_sf"/>
</dbReference>
<dbReference type="InterPro" id="IPR011206">
    <property type="entry name" value="Citrate_lyase_beta/mcl1/mcl2"/>
</dbReference>
<evidence type="ECO:0000256" key="3">
    <source>
        <dbReference type="ARBA" id="ARBA00022723"/>
    </source>
</evidence>
<evidence type="ECO:0000256" key="2">
    <source>
        <dbReference type="ARBA" id="ARBA00005568"/>
    </source>
</evidence>
<evidence type="ECO:0000256" key="4">
    <source>
        <dbReference type="ARBA" id="ARBA00022842"/>
    </source>
</evidence>
<dbReference type="PANTHER" id="PTHR32308">
    <property type="entry name" value="LYASE BETA SUBUNIT, PUTATIVE (AFU_ORTHOLOGUE AFUA_4G13030)-RELATED"/>
    <property type="match status" value="1"/>
</dbReference>
<evidence type="ECO:0000259" key="5">
    <source>
        <dbReference type="Pfam" id="PF03328"/>
    </source>
</evidence>
<dbReference type="PANTHER" id="PTHR32308:SF0">
    <property type="entry name" value="HPCH_HPAI ALDOLASE_CITRATE LYASE DOMAIN-CONTAINING PROTEIN"/>
    <property type="match status" value="1"/>
</dbReference>
<keyword evidence="3" id="KW-0479">Metal-binding</keyword>
<organism evidence="6 7">
    <name type="scientific">Azospirillum oleiclasticum</name>
    <dbReference type="NCBI Taxonomy" id="2735135"/>
    <lineage>
        <taxon>Bacteria</taxon>
        <taxon>Pseudomonadati</taxon>
        <taxon>Pseudomonadota</taxon>
        <taxon>Alphaproteobacteria</taxon>
        <taxon>Rhodospirillales</taxon>
        <taxon>Azospirillaceae</taxon>
        <taxon>Azospirillum</taxon>
    </lineage>
</organism>
<feature type="domain" description="HpcH/HpaI aldolase/citrate lyase" evidence="5">
    <location>
        <begin position="17"/>
        <end position="232"/>
    </location>
</feature>
<protein>
    <submittedName>
        <fullName evidence="6">CoA ester lyase</fullName>
    </submittedName>
</protein>
<dbReference type="Proteomes" id="UP000584642">
    <property type="component" value="Unassembled WGS sequence"/>
</dbReference>
<keyword evidence="6" id="KW-0456">Lyase</keyword>
<reference evidence="6 7" key="1">
    <citation type="submission" date="2020-05" db="EMBL/GenBank/DDBJ databases">
        <title>Azospirillum oleiclasticum sp. nov, a nitrogen-fixing and heavy crude oil-emulsifying bacterium isolated from the crude oil of Yumen Oilfield.</title>
        <authorList>
            <person name="Wu D."/>
            <person name="Cai M."/>
            <person name="Zhang X."/>
        </authorList>
    </citation>
    <scope>NUCLEOTIDE SEQUENCE [LARGE SCALE GENOMIC DNA]</scope>
    <source>
        <strain evidence="6 7">ROY-1-1-2</strain>
    </source>
</reference>
<dbReference type="Pfam" id="PF03328">
    <property type="entry name" value="HpcH_HpaI"/>
    <property type="match status" value="1"/>
</dbReference>
<keyword evidence="4" id="KW-0460">Magnesium</keyword>
<comment type="similarity">
    <text evidence="2">Belongs to the HpcH/HpaI aldolase family.</text>
</comment>
<evidence type="ECO:0000313" key="7">
    <source>
        <dbReference type="Proteomes" id="UP000584642"/>
    </source>
</evidence>
<keyword evidence="7" id="KW-1185">Reference proteome</keyword>
<comment type="caution">
    <text evidence="6">The sequence shown here is derived from an EMBL/GenBank/DDBJ whole genome shotgun (WGS) entry which is preliminary data.</text>
</comment>